<dbReference type="GO" id="GO:0003735">
    <property type="term" value="F:structural constituent of ribosome"/>
    <property type="evidence" value="ECO:0007669"/>
    <property type="project" value="InterPro"/>
</dbReference>
<dbReference type="GO" id="GO:0008097">
    <property type="term" value="F:5S rRNA binding"/>
    <property type="evidence" value="ECO:0007669"/>
    <property type="project" value="TreeGrafter"/>
</dbReference>
<gene>
    <name evidence="4" type="ORF">NYM_LOCUS24043</name>
</gene>
<keyword evidence="2" id="KW-0689">Ribosomal protein</keyword>
<reference evidence="4" key="1">
    <citation type="submission" date="2019-09" db="EMBL/GenBank/DDBJ databases">
        <authorList>
            <person name="Zhang L."/>
        </authorList>
    </citation>
    <scope>NUCLEOTIDE SEQUENCE</scope>
</reference>
<evidence type="ECO:0000313" key="4">
    <source>
        <dbReference type="EMBL" id="VVW54111.1"/>
    </source>
</evidence>
<dbReference type="GO" id="GO:0006412">
    <property type="term" value="P:translation"/>
    <property type="evidence" value="ECO:0007669"/>
    <property type="project" value="InterPro"/>
</dbReference>
<sequence>MSLTKRYVLKLFFSLKYITANVVDRNNGRIVSSASSVEAALKHGFECNRTCNAKAAAVVGEVLAMRIKVEGVPQIHCNVKKELDKGLKNHTKIWALITALRNGGIKIVDDSVL</sequence>
<dbReference type="EMBL" id="LR721785">
    <property type="protein sequence ID" value="VVW54111.1"/>
    <property type="molecule type" value="Genomic_DNA"/>
</dbReference>
<evidence type="ECO:0000256" key="3">
    <source>
        <dbReference type="ARBA" id="ARBA00023274"/>
    </source>
</evidence>
<dbReference type="Pfam" id="PF00861">
    <property type="entry name" value="Ribosomal_L18p"/>
    <property type="match status" value="1"/>
</dbReference>
<dbReference type="Gene3D" id="3.30.420.100">
    <property type="match status" value="1"/>
</dbReference>
<dbReference type="PANTHER" id="PTHR12899:SF21">
    <property type="entry name" value="OS09G0549700 PROTEIN"/>
    <property type="match status" value="1"/>
</dbReference>
<evidence type="ECO:0000256" key="2">
    <source>
        <dbReference type="ARBA" id="ARBA00022980"/>
    </source>
</evidence>
<dbReference type="InterPro" id="IPR005484">
    <property type="entry name" value="Ribosomal_uL18_bac/plant/anim"/>
</dbReference>
<dbReference type="SUPFAM" id="SSF53137">
    <property type="entry name" value="Translational machinery components"/>
    <property type="match status" value="1"/>
</dbReference>
<dbReference type="Gramene" id="NC7G0292990.1">
    <property type="protein sequence ID" value="NC7G0292990.1:cds"/>
    <property type="gene ID" value="NC7G0292990"/>
</dbReference>
<dbReference type="OrthoDB" id="736100at2759"/>
<comment type="similarity">
    <text evidence="1">Belongs to the universal ribosomal protein uL18 family.</text>
</comment>
<dbReference type="AlphaFoldDB" id="A0A5K1ENJ0"/>
<keyword evidence="3" id="KW-0687">Ribonucleoprotein</keyword>
<dbReference type="OMA" id="FECGRTC"/>
<dbReference type="GO" id="GO:0005840">
    <property type="term" value="C:ribosome"/>
    <property type="evidence" value="ECO:0007669"/>
    <property type="project" value="UniProtKB-KW"/>
</dbReference>
<dbReference type="PANTHER" id="PTHR12899">
    <property type="entry name" value="39S RIBOSOMAL PROTEIN L18, MITOCHONDRIAL"/>
    <property type="match status" value="1"/>
</dbReference>
<evidence type="ECO:0000256" key="1">
    <source>
        <dbReference type="ARBA" id="ARBA00007116"/>
    </source>
</evidence>
<organism evidence="4">
    <name type="scientific">Nymphaea colorata</name>
    <name type="common">pocket water lily</name>
    <dbReference type="NCBI Taxonomy" id="210225"/>
    <lineage>
        <taxon>Eukaryota</taxon>
        <taxon>Viridiplantae</taxon>
        <taxon>Streptophyta</taxon>
        <taxon>Embryophyta</taxon>
        <taxon>Tracheophyta</taxon>
        <taxon>Spermatophyta</taxon>
        <taxon>Magnoliopsida</taxon>
        <taxon>Nymphaeales</taxon>
        <taxon>Nymphaeaceae</taxon>
        <taxon>Nymphaea</taxon>
    </lineage>
</organism>
<protein>
    <submittedName>
        <fullName evidence="4">Uncharacterized protein</fullName>
    </submittedName>
</protein>
<dbReference type="GO" id="GO:1990904">
    <property type="term" value="C:ribonucleoprotein complex"/>
    <property type="evidence" value="ECO:0007669"/>
    <property type="project" value="UniProtKB-KW"/>
</dbReference>
<proteinExistence type="inferred from homology"/>
<name>A0A5K1ENJ0_9MAGN</name>
<accession>A0A5K1ENJ0</accession>